<evidence type="ECO:0000313" key="1">
    <source>
        <dbReference type="EMBL" id="GFH40823.1"/>
    </source>
</evidence>
<dbReference type="RefSeq" id="WP_172356705.1">
    <property type="nucleotide sequence ID" value="NZ_BLLH01000006.1"/>
</dbReference>
<keyword evidence="2" id="KW-1185">Reference proteome</keyword>
<dbReference type="Proteomes" id="UP000475928">
    <property type="component" value="Unassembled WGS sequence"/>
</dbReference>
<reference evidence="1 2" key="1">
    <citation type="submission" date="2020-02" db="EMBL/GenBank/DDBJ databases">
        <title>Draft genome sequence of Lactococcus sp. Hs20B0-1.</title>
        <authorList>
            <person name="Noda S."/>
            <person name="Yuki M."/>
            <person name="Ohkuma M."/>
        </authorList>
    </citation>
    <scope>NUCLEOTIDE SEQUENCE [LARGE SCALE GENOMIC DNA]</scope>
    <source>
        <strain evidence="1 2">Hs20B0-1</strain>
    </source>
</reference>
<dbReference type="EMBL" id="BLLH01000006">
    <property type="protein sequence ID" value="GFH40823.1"/>
    <property type="molecule type" value="Genomic_DNA"/>
</dbReference>
<comment type="caution">
    <text evidence="1">The sequence shown here is derived from an EMBL/GenBank/DDBJ whole genome shotgun (WGS) entry which is preliminary data.</text>
</comment>
<proteinExistence type="predicted"/>
<protein>
    <submittedName>
        <fullName evidence="1">Uncharacterized protein</fullName>
    </submittedName>
</protein>
<sequence>MEFKETIKQKIAEIAASINKLEVMDDSAYDFEYLSGLLDAYRDVLDMLEA</sequence>
<gene>
    <name evidence="1" type="ORF">Hs20B_12210</name>
</gene>
<evidence type="ECO:0000313" key="2">
    <source>
        <dbReference type="Proteomes" id="UP000475928"/>
    </source>
</evidence>
<dbReference type="AlphaFoldDB" id="A0A6A0B832"/>
<name>A0A6A0B832_9LACT</name>
<organism evidence="1 2">
    <name type="scientific">Pseudolactococcus insecticola</name>
    <dbReference type="NCBI Taxonomy" id="2709158"/>
    <lineage>
        <taxon>Bacteria</taxon>
        <taxon>Bacillati</taxon>
        <taxon>Bacillota</taxon>
        <taxon>Bacilli</taxon>
        <taxon>Lactobacillales</taxon>
        <taxon>Streptococcaceae</taxon>
        <taxon>Pseudolactococcus</taxon>
    </lineage>
</organism>
<accession>A0A6A0B832</accession>